<sequence length="22" mass="2417">MIKTFGINIRTLVTTSNSCGYP</sequence>
<proteinExistence type="predicted"/>
<dbReference type="AlphaFoldDB" id="A0A0A9QHB3"/>
<protein>
    <submittedName>
        <fullName evidence="1">Uncharacterized protein</fullName>
    </submittedName>
</protein>
<evidence type="ECO:0000313" key="1">
    <source>
        <dbReference type="EMBL" id="JAD59059.1"/>
    </source>
</evidence>
<accession>A0A0A9QHB3</accession>
<reference evidence="1" key="2">
    <citation type="journal article" date="2015" name="Data Brief">
        <title>Shoot transcriptome of the giant reed, Arundo donax.</title>
        <authorList>
            <person name="Barrero R.A."/>
            <person name="Guerrero F.D."/>
            <person name="Moolhuijzen P."/>
            <person name="Goolsby J.A."/>
            <person name="Tidwell J."/>
            <person name="Bellgard S.E."/>
            <person name="Bellgard M.I."/>
        </authorList>
    </citation>
    <scope>NUCLEOTIDE SEQUENCE</scope>
    <source>
        <tissue evidence="1">Shoot tissue taken approximately 20 cm above the soil surface</tissue>
    </source>
</reference>
<organism evidence="1">
    <name type="scientific">Arundo donax</name>
    <name type="common">Giant reed</name>
    <name type="synonym">Donax arundinaceus</name>
    <dbReference type="NCBI Taxonomy" id="35708"/>
    <lineage>
        <taxon>Eukaryota</taxon>
        <taxon>Viridiplantae</taxon>
        <taxon>Streptophyta</taxon>
        <taxon>Embryophyta</taxon>
        <taxon>Tracheophyta</taxon>
        <taxon>Spermatophyta</taxon>
        <taxon>Magnoliopsida</taxon>
        <taxon>Liliopsida</taxon>
        <taxon>Poales</taxon>
        <taxon>Poaceae</taxon>
        <taxon>PACMAD clade</taxon>
        <taxon>Arundinoideae</taxon>
        <taxon>Arundineae</taxon>
        <taxon>Arundo</taxon>
    </lineage>
</organism>
<name>A0A0A9QHB3_ARUDO</name>
<reference evidence="1" key="1">
    <citation type="submission" date="2014-09" db="EMBL/GenBank/DDBJ databases">
        <authorList>
            <person name="Magalhaes I.L.F."/>
            <person name="Oliveira U."/>
            <person name="Santos F.R."/>
            <person name="Vidigal T.H.D.A."/>
            <person name="Brescovit A.D."/>
            <person name="Santos A.J."/>
        </authorList>
    </citation>
    <scope>NUCLEOTIDE SEQUENCE</scope>
    <source>
        <tissue evidence="1">Shoot tissue taken approximately 20 cm above the soil surface</tissue>
    </source>
</reference>
<dbReference type="EMBL" id="GBRH01238836">
    <property type="protein sequence ID" value="JAD59059.1"/>
    <property type="molecule type" value="Transcribed_RNA"/>
</dbReference>